<proteinExistence type="predicted"/>
<organism evidence="1 2">
    <name type="scientific">Endozoicomonas lisbonensis</name>
    <dbReference type="NCBI Taxonomy" id="3120522"/>
    <lineage>
        <taxon>Bacteria</taxon>
        <taxon>Pseudomonadati</taxon>
        <taxon>Pseudomonadota</taxon>
        <taxon>Gammaproteobacteria</taxon>
        <taxon>Oceanospirillales</taxon>
        <taxon>Endozoicomonadaceae</taxon>
        <taxon>Endozoicomonas</taxon>
    </lineage>
</organism>
<keyword evidence="2" id="KW-1185">Reference proteome</keyword>
<protein>
    <submittedName>
        <fullName evidence="1">Uncharacterized protein</fullName>
    </submittedName>
</protein>
<name>A0ABV2SNF0_9GAMM</name>
<comment type="caution">
    <text evidence="1">The sequence shown here is derived from an EMBL/GenBank/DDBJ whole genome shotgun (WGS) entry which is preliminary data.</text>
</comment>
<evidence type="ECO:0000313" key="2">
    <source>
        <dbReference type="Proteomes" id="UP001549366"/>
    </source>
</evidence>
<sequence length="55" mass="6457">MQMHIFGWPLPPLEITGLSERPQLVYPMLLHANMQALHTVHHFRFMAFKTLLTVD</sequence>
<evidence type="ECO:0000313" key="1">
    <source>
        <dbReference type="EMBL" id="MET4759293.1"/>
    </source>
</evidence>
<accession>A0ABV2SNF0</accession>
<dbReference type="Proteomes" id="UP001549366">
    <property type="component" value="Unassembled WGS sequence"/>
</dbReference>
<gene>
    <name evidence="1" type="ORF">V5J35_004485</name>
</gene>
<reference evidence="1 2" key="1">
    <citation type="submission" date="2024-06" db="EMBL/GenBank/DDBJ databases">
        <title>Genomic Encyclopedia of Type Strains, Phase V (KMG-V): Genome sequencing to study the core and pangenomes of soil and plant-associated prokaryotes.</title>
        <authorList>
            <person name="Whitman W."/>
        </authorList>
    </citation>
    <scope>NUCLEOTIDE SEQUENCE [LARGE SCALE GENOMIC DNA]</scope>
    <source>
        <strain evidence="1 2">NE40</strain>
    </source>
</reference>
<dbReference type="EMBL" id="JBEWTB010000002">
    <property type="protein sequence ID" value="MET4759293.1"/>
    <property type="molecule type" value="Genomic_DNA"/>
</dbReference>